<proteinExistence type="predicted"/>
<accession>A0ABT7UF35</accession>
<keyword evidence="1" id="KW-0472">Membrane</keyword>
<evidence type="ECO:0000313" key="3">
    <source>
        <dbReference type="EMBL" id="MDM8157525.1"/>
    </source>
</evidence>
<evidence type="ECO:0000313" key="4">
    <source>
        <dbReference type="Proteomes" id="UP001529340"/>
    </source>
</evidence>
<evidence type="ECO:0000256" key="2">
    <source>
        <dbReference type="SAM" id="SignalP"/>
    </source>
</evidence>
<keyword evidence="1" id="KW-1133">Transmembrane helix</keyword>
<reference evidence="3 4" key="2">
    <citation type="submission" date="2023-06" db="EMBL/GenBank/DDBJ databases">
        <title>Identification and characterization of horizontal gene transfer across gut microbiota members of farm animals based on homology search.</title>
        <authorList>
            <person name="Schwarzerova J."/>
            <person name="Nykrynova M."/>
            <person name="Jureckova K."/>
            <person name="Cejkova D."/>
            <person name="Rychlik I."/>
        </authorList>
    </citation>
    <scope>NUCLEOTIDE SEQUENCE [LARGE SCALE GENOMIC DNA]</scope>
    <source>
        <strain evidence="3 4">ET39</strain>
    </source>
</reference>
<feature type="chain" id="PRO_5045408564" evidence="2">
    <location>
        <begin position="20"/>
        <end position="274"/>
    </location>
</feature>
<gene>
    <name evidence="3" type="ORF">QUV96_07730</name>
</gene>
<protein>
    <submittedName>
        <fullName evidence="3">Uncharacterized protein</fullName>
    </submittedName>
</protein>
<comment type="caution">
    <text evidence="3">The sequence shown here is derived from an EMBL/GenBank/DDBJ whole genome shotgun (WGS) entry which is preliminary data.</text>
</comment>
<feature type="signal peptide" evidence="2">
    <location>
        <begin position="1"/>
        <end position="19"/>
    </location>
</feature>
<feature type="transmembrane region" description="Helical" evidence="1">
    <location>
        <begin position="178"/>
        <end position="196"/>
    </location>
</feature>
<organism evidence="3 4">
    <name type="scientific">Amedibacillus dolichus</name>
    <dbReference type="NCBI Taxonomy" id="31971"/>
    <lineage>
        <taxon>Bacteria</taxon>
        <taxon>Bacillati</taxon>
        <taxon>Bacillota</taxon>
        <taxon>Erysipelotrichia</taxon>
        <taxon>Erysipelotrichales</taxon>
        <taxon>Erysipelotrichaceae</taxon>
        <taxon>Amedibacillus</taxon>
    </lineage>
</organism>
<keyword evidence="4" id="KW-1185">Reference proteome</keyword>
<keyword evidence="1" id="KW-0812">Transmembrane</keyword>
<sequence>MKKMVTVLCACLFVLGSMAFSASLVSRNLITDTLGETLVEQADIKERISSAISEQLPQSGMLGEQVGTAVASILESDEVSRQLDAYLQLFIDDLVQGESSSEELNETLRTSIREQIDQMQLPSQDLLTKEQLNAAVDAALDQLDVTQIYEQALIQVRGELSPSQMEMLRLLQWLQSDVLYYGSLCVMIVCAVLFFIRGVRKGLRMAAVSALISGVLSGAIWLALRLFATMQDTALVSAVIISSTQVLLYLSGGMFVLALTAWGVSSFLRRQENG</sequence>
<keyword evidence="2" id="KW-0732">Signal</keyword>
<feature type="transmembrane region" description="Helical" evidence="1">
    <location>
        <begin position="208"/>
        <end position="227"/>
    </location>
</feature>
<dbReference type="EMBL" id="JAUDCG010000031">
    <property type="protein sequence ID" value="MDM8157525.1"/>
    <property type="molecule type" value="Genomic_DNA"/>
</dbReference>
<feature type="transmembrane region" description="Helical" evidence="1">
    <location>
        <begin position="247"/>
        <end position="268"/>
    </location>
</feature>
<dbReference type="Proteomes" id="UP001529340">
    <property type="component" value="Unassembled WGS sequence"/>
</dbReference>
<evidence type="ECO:0000256" key="1">
    <source>
        <dbReference type="SAM" id="Phobius"/>
    </source>
</evidence>
<reference evidence="4" key="1">
    <citation type="submission" date="2023-06" db="EMBL/GenBank/DDBJ databases">
        <title>Identification and characterization of horizontal gene transfer across gut microbiota members of farm animals based on homology search.</title>
        <authorList>
            <person name="Zeman M."/>
            <person name="Kubasova T."/>
            <person name="Jahodarova E."/>
            <person name="Nykrynova M."/>
            <person name="Rychlik I."/>
        </authorList>
    </citation>
    <scope>NUCLEOTIDE SEQUENCE [LARGE SCALE GENOMIC DNA]</scope>
    <source>
        <strain evidence="4">ET39</strain>
    </source>
</reference>
<name>A0ABT7UF35_9FIRM</name>